<gene>
    <name evidence="3" type="ORF">NA57DRAFT_52481</name>
</gene>
<feature type="compositionally biased region" description="Polar residues" evidence="1">
    <location>
        <begin position="49"/>
        <end position="66"/>
    </location>
</feature>
<dbReference type="Proteomes" id="UP000799772">
    <property type="component" value="Unassembled WGS sequence"/>
</dbReference>
<feature type="region of interest" description="Disordered" evidence="1">
    <location>
        <begin position="45"/>
        <end position="66"/>
    </location>
</feature>
<proteinExistence type="predicted"/>
<organism evidence="3 4">
    <name type="scientific">Rhizodiscina lignyota</name>
    <dbReference type="NCBI Taxonomy" id="1504668"/>
    <lineage>
        <taxon>Eukaryota</taxon>
        <taxon>Fungi</taxon>
        <taxon>Dikarya</taxon>
        <taxon>Ascomycota</taxon>
        <taxon>Pezizomycotina</taxon>
        <taxon>Dothideomycetes</taxon>
        <taxon>Pleosporomycetidae</taxon>
        <taxon>Aulographales</taxon>
        <taxon>Rhizodiscinaceae</taxon>
        <taxon>Rhizodiscina</taxon>
    </lineage>
</organism>
<evidence type="ECO:0000256" key="2">
    <source>
        <dbReference type="SAM" id="Phobius"/>
    </source>
</evidence>
<feature type="transmembrane region" description="Helical" evidence="2">
    <location>
        <begin position="12"/>
        <end position="32"/>
    </location>
</feature>
<evidence type="ECO:0000313" key="3">
    <source>
        <dbReference type="EMBL" id="KAF2102939.1"/>
    </source>
</evidence>
<evidence type="ECO:0000313" key="4">
    <source>
        <dbReference type="Proteomes" id="UP000799772"/>
    </source>
</evidence>
<dbReference type="OrthoDB" id="2522565at2759"/>
<dbReference type="EMBL" id="ML978122">
    <property type="protein sequence ID" value="KAF2102939.1"/>
    <property type="molecule type" value="Genomic_DNA"/>
</dbReference>
<name>A0A9P4MEU2_9PEZI</name>
<comment type="caution">
    <text evidence="3">The sequence shown here is derived from an EMBL/GenBank/DDBJ whole genome shotgun (WGS) entry which is preliminary data.</text>
</comment>
<dbReference type="AlphaFoldDB" id="A0A9P4MEU2"/>
<keyword evidence="2" id="KW-0472">Membrane</keyword>
<keyword evidence="4" id="KW-1185">Reference proteome</keyword>
<accession>A0A9P4MEU2</accession>
<keyword evidence="2" id="KW-1133">Transmembrane helix</keyword>
<reference evidence="3" key="1">
    <citation type="journal article" date="2020" name="Stud. Mycol.">
        <title>101 Dothideomycetes genomes: a test case for predicting lifestyles and emergence of pathogens.</title>
        <authorList>
            <person name="Haridas S."/>
            <person name="Albert R."/>
            <person name="Binder M."/>
            <person name="Bloem J."/>
            <person name="Labutti K."/>
            <person name="Salamov A."/>
            <person name="Andreopoulos B."/>
            <person name="Baker S."/>
            <person name="Barry K."/>
            <person name="Bills G."/>
            <person name="Bluhm B."/>
            <person name="Cannon C."/>
            <person name="Castanera R."/>
            <person name="Culley D."/>
            <person name="Daum C."/>
            <person name="Ezra D."/>
            <person name="Gonzalez J."/>
            <person name="Henrissat B."/>
            <person name="Kuo A."/>
            <person name="Liang C."/>
            <person name="Lipzen A."/>
            <person name="Lutzoni F."/>
            <person name="Magnuson J."/>
            <person name="Mondo S."/>
            <person name="Nolan M."/>
            <person name="Ohm R."/>
            <person name="Pangilinan J."/>
            <person name="Park H.-J."/>
            <person name="Ramirez L."/>
            <person name="Alfaro M."/>
            <person name="Sun H."/>
            <person name="Tritt A."/>
            <person name="Yoshinaga Y."/>
            <person name="Zwiers L.-H."/>
            <person name="Turgeon B."/>
            <person name="Goodwin S."/>
            <person name="Spatafora J."/>
            <person name="Crous P."/>
            <person name="Grigoriev I."/>
        </authorList>
    </citation>
    <scope>NUCLEOTIDE SEQUENCE</scope>
    <source>
        <strain evidence="3">CBS 133067</strain>
    </source>
</reference>
<evidence type="ECO:0000256" key="1">
    <source>
        <dbReference type="SAM" id="MobiDB-lite"/>
    </source>
</evidence>
<keyword evidence="2" id="KW-0812">Transmembrane</keyword>
<sequence>MINTNSRPSTRLLLLIAFSIFTLYGISTLISLRVEVHHPKLNPFRDVQKSQQPLSPQVTQPIRPSSTQEKLEDLQIIWSKRNPNGLFNTIDDSGLQPQFYNPTFLELPQSSAHQFMVFGRLRHEMIHIGEQRYRKSRVAVFFANLTKDGFGNPVMKNFEMWNETILDHLYEPAIKHTCERHDYIGPEDVKAWWTTSGAPMLMFTNIYPIGNIKECFSMYMVDARAVTPRLDEALGEYGTHLPPIEFDTPVRLHRAEPRSVEKNWAPFQAPFGPDAGDIFFNVELDGQRAYKFDRFDEYVRPVKTPPSSSPLDEAFYLSGAGEPEQPAEPKRATCLHNLVDKYGYWQIHQGTPVLSMTLCNRGECEPNIHNTVNFGIIQPKYVKPLNWYEPRIATWNITRPFEWRSISKRLTYHGTKSREYVYTMHMSYFFNTTSPPENRAHGFLDDEIWLGFGVADSRGAFMDVDARELMADHHYCDGATSDYRTTRTDF</sequence>
<protein>
    <submittedName>
        <fullName evidence="3">Uncharacterized protein</fullName>
    </submittedName>
</protein>